<dbReference type="EnsemblMetazoa" id="PPA08029.1">
    <property type="protein sequence ID" value="PPA08029.1"/>
    <property type="gene ID" value="WBGene00097583"/>
</dbReference>
<keyword evidence="4" id="KW-1185">Reference proteome</keyword>
<sequence length="1359" mass="153710">MRLLILLNALSSLAKAACPRILEGLTWNSTESGGNLREAVDAACGRRNFTSVFWSMQFLHNMIINIEHSSLHGGDKDEKSLVPLYKSVNKQFKALESCEAKEYIRAFSKHQRSFLDGSEPMSMRRMFKLAAMLWTHPLTVDAQITLMDALKGGFEYEETAEMRRARIEVAMNAFDRIEPMSGKGKMSELYAQLYLLATEKSSQSWTIIKETTSFEEFAEWMKDDWNATGVSPLEITPAVETLYLQFRTLNNTEAKNFVDWFLATRTVLNTQVNLQDEENLSEVMTQMARAIHGHEEEVIDGGCGRTRGARQCFDSLSVETKVALGTAFPELAAYLQKHGWSEDGIQRKTAPIEKKKSKMWMMYLFLAVNAPLAAAVKCPRVLQPLVKNSIHMPGDNEQHFDEAVATACGSRNFASAFWSIHIVENLLIELKLRDQFRSLENAEAKALIHDFYAHQLKFRSIAVPMTSGQIADEMLSLTSLMLSHRLSADARIELAQAMKNAFGMVETARMKQQGVDAALKAIGRPGIDKNRITELYAQAYLLAKERPAKQTTVTKDSTSFWEFAEWMETDFTDSIISAFEILPAMETLYLQYRSLDNYEAKTFVDWVLVSRAMENYEPTANTTKRLSDVMAQIGHTLEENIDEVISVCPTRNVDECYSGLSTEARNTLIITFPELSNFYSRNGGWNTKRKPKQIQVKKNTSSRKERLREKISAGGAAVIDMDKIKASGASMRLTLMLLTISSLACAVCPRVLQGIDANQTIENRFIEAIDTACGRRNYTSLFWSLTFYDQSLEQIVMIELGKEEEKIASLKPLLQSLNKQFEAVSDAKAEAHIDRVKSRVQKTFQQIENRDKSNPFSGLIQFFGGVMELKMQQRLTVDGQIALYRRESPRVLASLAQKNARKLAFNETPSETMEQLETALEENKCECRKACPANDIVKCYHALSEQAKIIGQVGSRSRQAYSSVHSLVLFMRAALLLAVVALAAAECPAVLQEIDAYSTRNALLEEAIDTACGRRNFTTAFWSTAFYQIVIGQMVIVDNGKNDADLTQYSTLHDSLREQFNALENAEARSYVDAFIDHQRKFRTIGARMPMDNILLEMLSLTFLDFAHIPTLEAQFALMKAYKNAFGMVETTEMKRHRIYVALKAIERVGTMTHNEKLGELFAKIYQLVQQTHISYTLVQSSFEEFAEWVWKEWNSTDIAPLEVLPAIEVLYIQYHDLNNEEARAFADWMLAFHAVSGFANARMPLSEIQELMYRDWRTYHSDQNYLEDCVSTTGRGRCIKALPNGGDAALRSTFPELFAYIGNDLSIDHWANGSSGDQGNPGVKDDNKPVEQPKEEAFIIGDDEEKRDDSMELILIDQ</sequence>
<reference evidence="4" key="1">
    <citation type="journal article" date="2008" name="Nat. Genet.">
        <title>The Pristionchus pacificus genome provides a unique perspective on nematode lifestyle and parasitism.</title>
        <authorList>
            <person name="Dieterich C."/>
            <person name="Clifton S.W."/>
            <person name="Schuster L.N."/>
            <person name="Chinwalla A."/>
            <person name="Delehaunty K."/>
            <person name="Dinkelacker I."/>
            <person name="Fulton L."/>
            <person name="Fulton R."/>
            <person name="Godfrey J."/>
            <person name="Minx P."/>
            <person name="Mitreva M."/>
            <person name="Roeseler W."/>
            <person name="Tian H."/>
            <person name="Witte H."/>
            <person name="Yang S.P."/>
            <person name="Wilson R.K."/>
            <person name="Sommer R.J."/>
        </authorList>
    </citation>
    <scope>NUCLEOTIDE SEQUENCE [LARGE SCALE GENOMIC DNA]</scope>
    <source>
        <strain evidence="4">PS312</strain>
    </source>
</reference>
<feature type="compositionally biased region" description="Basic and acidic residues" evidence="1">
    <location>
        <begin position="1324"/>
        <end position="1333"/>
    </location>
</feature>
<feature type="chain" id="PRO_5043366107" evidence="2">
    <location>
        <begin position="17"/>
        <end position="1359"/>
    </location>
</feature>
<evidence type="ECO:0000313" key="4">
    <source>
        <dbReference type="Proteomes" id="UP000005239"/>
    </source>
</evidence>
<keyword evidence="2" id="KW-0732">Signal</keyword>
<proteinExistence type="predicted"/>
<name>A0A2A6CXC6_PRIPA</name>
<feature type="region of interest" description="Disordered" evidence="1">
    <location>
        <begin position="1312"/>
        <end position="1333"/>
    </location>
</feature>
<reference evidence="3" key="2">
    <citation type="submission" date="2022-06" db="UniProtKB">
        <authorList>
            <consortium name="EnsemblMetazoa"/>
        </authorList>
    </citation>
    <scope>IDENTIFICATION</scope>
    <source>
        <strain evidence="3">PS312</strain>
    </source>
</reference>
<dbReference type="Proteomes" id="UP000005239">
    <property type="component" value="Unassembled WGS sequence"/>
</dbReference>
<evidence type="ECO:0000256" key="1">
    <source>
        <dbReference type="SAM" id="MobiDB-lite"/>
    </source>
</evidence>
<organism evidence="3 4">
    <name type="scientific">Pristionchus pacificus</name>
    <name type="common">Parasitic nematode worm</name>
    <dbReference type="NCBI Taxonomy" id="54126"/>
    <lineage>
        <taxon>Eukaryota</taxon>
        <taxon>Metazoa</taxon>
        <taxon>Ecdysozoa</taxon>
        <taxon>Nematoda</taxon>
        <taxon>Chromadorea</taxon>
        <taxon>Rhabditida</taxon>
        <taxon>Rhabditina</taxon>
        <taxon>Diplogasteromorpha</taxon>
        <taxon>Diplogasteroidea</taxon>
        <taxon>Neodiplogasteridae</taxon>
        <taxon>Pristionchus</taxon>
    </lineage>
</organism>
<accession>A0A8R1YF82</accession>
<evidence type="ECO:0000256" key="2">
    <source>
        <dbReference type="SAM" id="SignalP"/>
    </source>
</evidence>
<feature type="signal peptide" evidence="2">
    <location>
        <begin position="1"/>
        <end position="16"/>
    </location>
</feature>
<gene>
    <name evidence="3" type="primary">WBGene00097583</name>
</gene>
<accession>A0A2A6CXC6</accession>
<evidence type="ECO:0000313" key="3">
    <source>
        <dbReference type="EnsemblMetazoa" id="PPA08029.1"/>
    </source>
</evidence>
<protein>
    <submittedName>
        <fullName evidence="3">Uncharacterized protein</fullName>
    </submittedName>
</protein>